<dbReference type="EMBL" id="WTYD01000001">
    <property type="protein sequence ID" value="MXO53471.1"/>
    <property type="molecule type" value="Genomic_DNA"/>
</dbReference>
<reference evidence="2 3" key="1">
    <citation type="submission" date="2019-12" db="EMBL/GenBank/DDBJ databases">
        <title>Genomic-based taxomic classification of the family Erythrobacteraceae.</title>
        <authorList>
            <person name="Xu L."/>
        </authorList>
    </citation>
    <scope>NUCLEOTIDE SEQUENCE [LARGE SCALE GENOMIC DNA]</scope>
    <source>
        <strain evidence="2 3">JCM 17468</strain>
    </source>
</reference>
<evidence type="ECO:0000313" key="2">
    <source>
        <dbReference type="EMBL" id="MXO53471.1"/>
    </source>
</evidence>
<name>A0A844Y693_9SPHN</name>
<evidence type="ECO:0000313" key="3">
    <source>
        <dbReference type="Proteomes" id="UP000430272"/>
    </source>
</evidence>
<keyword evidence="3" id="KW-1185">Reference proteome</keyword>
<protein>
    <submittedName>
        <fullName evidence="2">Uncharacterized protein</fullName>
    </submittedName>
</protein>
<feature type="region of interest" description="Disordered" evidence="1">
    <location>
        <begin position="27"/>
        <end position="61"/>
    </location>
</feature>
<sequence length="61" mass="6631">MAVPIIPLALMGAGAYAVYRAFGENRPHKSNAANGWRNEAFASKDAEKNRGRKKPTGKDKT</sequence>
<dbReference type="Proteomes" id="UP000430272">
    <property type="component" value="Unassembled WGS sequence"/>
</dbReference>
<organism evidence="2 3">
    <name type="scientific">Qipengyuania pelagi</name>
    <dbReference type="NCBI Taxonomy" id="994320"/>
    <lineage>
        <taxon>Bacteria</taxon>
        <taxon>Pseudomonadati</taxon>
        <taxon>Pseudomonadota</taxon>
        <taxon>Alphaproteobacteria</taxon>
        <taxon>Sphingomonadales</taxon>
        <taxon>Erythrobacteraceae</taxon>
        <taxon>Qipengyuania</taxon>
    </lineage>
</organism>
<proteinExistence type="predicted"/>
<dbReference type="RefSeq" id="WP_160660327.1">
    <property type="nucleotide sequence ID" value="NZ_BAABDV010000001.1"/>
</dbReference>
<gene>
    <name evidence="2" type="ORF">GRI47_05540</name>
</gene>
<comment type="caution">
    <text evidence="2">The sequence shown here is derived from an EMBL/GenBank/DDBJ whole genome shotgun (WGS) entry which is preliminary data.</text>
</comment>
<evidence type="ECO:0000256" key="1">
    <source>
        <dbReference type="SAM" id="MobiDB-lite"/>
    </source>
</evidence>
<dbReference type="OrthoDB" id="9867448at2"/>
<accession>A0A844Y693</accession>
<dbReference type="AlphaFoldDB" id="A0A844Y693"/>